<keyword evidence="3" id="KW-1185">Reference proteome</keyword>
<dbReference type="HOGENOM" id="CLU_2562075_0_0_1"/>
<dbReference type="AlphaFoldDB" id="A0A0E0A6U6"/>
<feature type="compositionally biased region" description="Basic residues" evidence="1">
    <location>
        <begin position="72"/>
        <end position="82"/>
    </location>
</feature>
<reference evidence="2" key="2">
    <citation type="submission" date="2018-05" db="EMBL/GenBank/DDBJ databases">
        <title>OgluRS3 (Oryza glumaepatula Reference Sequence Version 3).</title>
        <authorList>
            <person name="Zhang J."/>
            <person name="Kudrna D."/>
            <person name="Lee S."/>
            <person name="Talag J."/>
            <person name="Welchert J."/>
            <person name="Wing R.A."/>
        </authorList>
    </citation>
    <scope>NUCLEOTIDE SEQUENCE [LARGE SCALE GENOMIC DNA]</scope>
</reference>
<proteinExistence type="predicted"/>
<dbReference type="Gramene" id="OGLUM06G07950.1">
    <property type="protein sequence ID" value="OGLUM06G07950.1"/>
    <property type="gene ID" value="OGLUM06G07950"/>
</dbReference>
<feature type="region of interest" description="Disordered" evidence="1">
    <location>
        <begin position="1"/>
        <end position="82"/>
    </location>
</feature>
<sequence>MSHGARARGGGALHGAAAGAPACLGRSSQRQTRVGEGIGWRQGGGDHGDGGSSGTGDGSRRIEFRMSSQHPIRTHKHQLRVA</sequence>
<protein>
    <submittedName>
        <fullName evidence="2">Uncharacterized protein</fullName>
    </submittedName>
</protein>
<dbReference type="Proteomes" id="UP000026961">
    <property type="component" value="Chromosome 6"/>
</dbReference>
<dbReference type="EnsemblPlants" id="OGLUM06G07950.1">
    <property type="protein sequence ID" value="OGLUM06G07950.1"/>
    <property type="gene ID" value="OGLUM06G07950"/>
</dbReference>
<name>A0A0E0A6U6_9ORYZ</name>
<organism evidence="2">
    <name type="scientific">Oryza glumipatula</name>
    <dbReference type="NCBI Taxonomy" id="40148"/>
    <lineage>
        <taxon>Eukaryota</taxon>
        <taxon>Viridiplantae</taxon>
        <taxon>Streptophyta</taxon>
        <taxon>Embryophyta</taxon>
        <taxon>Tracheophyta</taxon>
        <taxon>Spermatophyta</taxon>
        <taxon>Magnoliopsida</taxon>
        <taxon>Liliopsida</taxon>
        <taxon>Poales</taxon>
        <taxon>Poaceae</taxon>
        <taxon>BOP clade</taxon>
        <taxon>Oryzoideae</taxon>
        <taxon>Oryzeae</taxon>
        <taxon>Oryzinae</taxon>
        <taxon>Oryza</taxon>
    </lineage>
</organism>
<evidence type="ECO:0000313" key="3">
    <source>
        <dbReference type="Proteomes" id="UP000026961"/>
    </source>
</evidence>
<feature type="compositionally biased region" description="Low complexity" evidence="1">
    <location>
        <begin position="14"/>
        <end position="25"/>
    </location>
</feature>
<accession>A0A0E0A6U6</accession>
<evidence type="ECO:0000256" key="1">
    <source>
        <dbReference type="SAM" id="MobiDB-lite"/>
    </source>
</evidence>
<evidence type="ECO:0000313" key="2">
    <source>
        <dbReference type="EnsemblPlants" id="OGLUM06G07950.1"/>
    </source>
</evidence>
<reference evidence="2" key="1">
    <citation type="submission" date="2015-04" db="UniProtKB">
        <authorList>
            <consortium name="EnsemblPlants"/>
        </authorList>
    </citation>
    <scope>IDENTIFICATION</scope>
</reference>